<comment type="caution">
    <text evidence="2">The sequence shown here is derived from an EMBL/GenBank/DDBJ whole genome shotgun (WGS) entry which is preliminary data.</text>
</comment>
<reference evidence="2 3" key="1">
    <citation type="journal article" date="2019" name="Nat. Microbiol.">
        <title>Expanding anaerobic alkane metabolism in the domain of Archaea.</title>
        <authorList>
            <person name="Wang Y."/>
            <person name="Wegener G."/>
            <person name="Hou J."/>
            <person name="Wang F."/>
            <person name="Xiao X."/>
        </authorList>
    </citation>
    <scope>NUCLEOTIDE SEQUENCE [LARGE SCALE GENOMIC DNA]</scope>
    <source>
        <strain evidence="2">WYZ-LMO10</strain>
    </source>
</reference>
<accession>A0A523BBD7</accession>
<dbReference type="SUPFAM" id="SSF55681">
    <property type="entry name" value="Class II aaRS and biotin synthetases"/>
    <property type="match status" value="1"/>
</dbReference>
<dbReference type="PANTHER" id="PTHR43679:SF2">
    <property type="entry name" value="OCTANOYL-[GCVH]:PROTEIN N-OCTANOYLTRANSFERASE"/>
    <property type="match status" value="1"/>
</dbReference>
<sequence length="252" mass="28318">MEGLRVLRFEVHDPFYNMALDEAIAQSVGEGGSPPTLRLYGWSPRAVSLGYFQEVREEVDLDFCRERGIEVVRRITGGGAVLHTEGELTYSFVVKDDGSLVPSDIEESYRRICAPIVACIRRLGGDAFFRPINDIEVGGKKVSGNAQTRRFGAVLQHGTLLLSMDYSLLGALRPRVEKLKDKGVSEVGGRVTTLREALKFEPDREAVAEILAEEFGKAFQLEVGYGNITDRERALVMDLVRKYRSRDWTFRR</sequence>
<organism evidence="2 3">
    <name type="scientific">Thermoproteota archaeon</name>
    <dbReference type="NCBI Taxonomy" id="2056631"/>
    <lineage>
        <taxon>Archaea</taxon>
        <taxon>Thermoproteota</taxon>
    </lineage>
</organism>
<evidence type="ECO:0000259" key="1">
    <source>
        <dbReference type="PROSITE" id="PS51733"/>
    </source>
</evidence>
<dbReference type="CDD" id="cd16443">
    <property type="entry name" value="LplA"/>
    <property type="match status" value="1"/>
</dbReference>
<dbReference type="InterPro" id="IPR004143">
    <property type="entry name" value="BPL_LPL_catalytic"/>
</dbReference>
<dbReference type="GO" id="GO:0016874">
    <property type="term" value="F:ligase activity"/>
    <property type="evidence" value="ECO:0007669"/>
    <property type="project" value="UniProtKB-KW"/>
</dbReference>
<dbReference type="Proteomes" id="UP000315399">
    <property type="component" value="Unassembled WGS sequence"/>
</dbReference>
<dbReference type="Pfam" id="PF21948">
    <property type="entry name" value="LplA-B_cat"/>
    <property type="match status" value="1"/>
</dbReference>
<keyword evidence="2" id="KW-0436">Ligase</keyword>
<dbReference type="InterPro" id="IPR045864">
    <property type="entry name" value="aa-tRNA-synth_II/BPL/LPL"/>
</dbReference>
<evidence type="ECO:0000313" key="3">
    <source>
        <dbReference type="Proteomes" id="UP000315399"/>
    </source>
</evidence>
<dbReference type="PROSITE" id="PS51733">
    <property type="entry name" value="BPL_LPL_CATALYTIC"/>
    <property type="match status" value="1"/>
</dbReference>
<dbReference type="PANTHER" id="PTHR43679">
    <property type="entry name" value="OCTANOYLTRANSFERASE LIPM-RELATED"/>
    <property type="match status" value="1"/>
</dbReference>
<dbReference type="InterPro" id="IPR050664">
    <property type="entry name" value="Octanoyltrans_LipM/LipL"/>
</dbReference>
<gene>
    <name evidence="2" type="ORF">DSO08_04610</name>
</gene>
<proteinExistence type="predicted"/>
<dbReference type="AlphaFoldDB" id="A0A523BBD7"/>
<name>A0A523BBD7_9CREN</name>
<dbReference type="Gene3D" id="3.30.930.10">
    <property type="entry name" value="Bira Bifunctional Protein, Domain 2"/>
    <property type="match status" value="1"/>
</dbReference>
<feature type="domain" description="BPL/LPL catalytic" evidence="1">
    <location>
        <begin position="31"/>
        <end position="223"/>
    </location>
</feature>
<evidence type="ECO:0000313" key="2">
    <source>
        <dbReference type="EMBL" id="TDA38184.1"/>
    </source>
</evidence>
<protein>
    <submittedName>
        <fullName evidence="2">Lipoate--protein ligase family protein</fullName>
    </submittedName>
</protein>
<dbReference type="EMBL" id="QNVH01000045">
    <property type="protein sequence ID" value="TDA38184.1"/>
    <property type="molecule type" value="Genomic_DNA"/>
</dbReference>